<evidence type="ECO:0000313" key="3">
    <source>
        <dbReference type="Proteomes" id="UP001065174"/>
    </source>
</evidence>
<dbReference type="InterPro" id="IPR012349">
    <property type="entry name" value="Split_barrel_FMN-bd"/>
</dbReference>
<gene>
    <name evidence="2" type="ORF">N6H18_05450</name>
</gene>
<reference evidence="2" key="1">
    <citation type="submission" date="2022-09" db="EMBL/GenBank/DDBJ databases">
        <title>Comparative genomics and taxonomic characterization of three novel marine species of genus Reichenbachiella exhibiting antioxidant and polysaccharide degradation activities.</title>
        <authorList>
            <person name="Muhammad N."/>
            <person name="Lee Y.-J."/>
            <person name="Ko J."/>
            <person name="Kim S.-G."/>
        </authorList>
    </citation>
    <scope>NUCLEOTIDE SEQUENCE</scope>
    <source>
        <strain evidence="2">BKB1-1</strain>
    </source>
</reference>
<protein>
    <submittedName>
        <fullName evidence="2">Pyridoxamine 5'-phosphate oxidase family protein</fullName>
    </submittedName>
</protein>
<dbReference type="Gene3D" id="2.30.110.10">
    <property type="entry name" value="Electron Transport, Fmn-binding Protein, Chain A"/>
    <property type="match status" value="1"/>
</dbReference>
<sequence length="180" mass="20889">MGKRLECLTTELKEFIKDQKIFFVATAMKEGKVNVSPKGMDSFRVLSDNKVIWLNLTGSGNETATHLLESDRMTIMFCAFEGKPLILRLYGHAKVFHPRDVKYEKCLSMFPAIMGSRQIIEMDIDMVQTSCGMAVPFMDYKEDRNELKVYWEKQGDERIKKYWHDKNTVSIDGHETSIFE</sequence>
<organism evidence="2 3">
    <name type="scientific">Reichenbachiella agarivorans</name>
    <dbReference type="NCBI Taxonomy" id="2979464"/>
    <lineage>
        <taxon>Bacteria</taxon>
        <taxon>Pseudomonadati</taxon>
        <taxon>Bacteroidota</taxon>
        <taxon>Cytophagia</taxon>
        <taxon>Cytophagales</taxon>
        <taxon>Reichenbachiellaceae</taxon>
        <taxon>Reichenbachiella</taxon>
    </lineage>
</organism>
<dbReference type="Pfam" id="PF01243">
    <property type="entry name" value="PNPOx_N"/>
    <property type="match status" value="1"/>
</dbReference>
<dbReference type="Proteomes" id="UP001065174">
    <property type="component" value="Chromosome"/>
</dbReference>
<dbReference type="InterPro" id="IPR011576">
    <property type="entry name" value="Pyridox_Oxase_N"/>
</dbReference>
<evidence type="ECO:0000313" key="2">
    <source>
        <dbReference type="EMBL" id="UXP33396.1"/>
    </source>
</evidence>
<accession>A0ABY6CS94</accession>
<proteinExistence type="predicted"/>
<feature type="domain" description="Pyridoxamine 5'-phosphate oxidase N-terminal" evidence="1">
    <location>
        <begin position="8"/>
        <end position="131"/>
    </location>
</feature>
<dbReference type="PANTHER" id="PTHR39336:SF1">
    <property type="entry name" value="PYRIDOXAMINE PHOSPHATE OXIDASE FAMILY PROTEIN (AFU_ORTHOLOGUE AFUA_6G11440)"/>
    <property type="match status" value="1"/>
</dbReference>
<name>A0ABY6CS94_9BACT</name>
<dbReference type="RefSeq" id="WP_262310825.1">
    <property type="nucleotide sequence ID" value="NZ_CP106679.1"/>
</dbReference>
<dbReference type="EMBL" id="CP106679">
    <property type="protein sequence ID" value="UXP33396.1"/>
    <property type="molecule type" value="Genomic_DNA"/>
</dbReference>
<evidence type="ECO:0000259" key="1">
    <source>
        <dbReference type="Pfam" id="PF01243"/>
    </source>
</evidence>
<dbReference type="PANTHER" id="PTHR39336">
    <property type="entry name" value="PYRIDOXAMINE PHOSPHATE OXIDASE FAMILY PROTEIN (AFU_ORTHOLOGUE AFUA_6G11440)"/>
    <property type="match status" value="1"/>
</dbReference>
<dbReference type="SUPFAM" id="SSF50475">
    <property type="entry name" value="FMN-binding split barrel"/>
    <property type="match status" value="1"/>
</dbReference>
<keyword evidence="3" id="KW-1185">Reference proteome</keyword>